<evidence type="ECO:0000313" key="2">
    <source>
        <dbReference type="Proteomes" id="UP001054945"/>
    </source>
</evidence>
<dbReference type="EMBL" id="BPLR01016070">
    <property type="protein sequence ID" value="GIY81038.1"/>
    <property type="molecule type" value="Genomic_DNA"/>
</dbReference>
<dbReference type="AlphaFoldDB" id="A0AAV4WF95"/>
<dbReference type="Proteomes" id="UP001054945">
    <property type="component" value="Unassembled WGS sequence"/>
</dbReference>
<comment type="caution">
    <text evidence="1">The sequence shown here is derived from an EMBL/GenBank/DDBJ whole genome shotgun (WGS) entry which is preliminary data.</text>
</comment>
<sequence length="79" mass="9178">MAQLNSLRNELYARGIYKRKVGNFSSNTQWFSELYPDVVGFLPSHRSYEVRSAQNNRDTSSTFDHSCCQNGFARFLIHI</sequence>
<name>A0AAV4WF95_CAEEX</name>
<proteinExistence type="predicted"/>
<evidence type="ECO:0000313" key="1">
    <source>
        <dbReference type="EMBL" id="GIY81038.1"/>
    </source>
</evidence>
<keyword evidence="2" id="KW-1185">Reference proteome</keyword>
<reference evidence="1 2" key="1">
    <citation type="submission" date="2021-06" db="EMBL/GenBank/DDBJ databases">
        <title>Caerostris extrusa draft genome.</title>
        <authorList>
            <person name="Kono N."/>
            <person name="Arakawa K."/>
        </authorList>
    </citation>
    <scope>NUCLEOTIDE SEQUENCE [LARGE SCALE GENOMIC DNA]</scope>
</reference>
<organism evidence="1 2">
    <name type="scientific">Caerostris extrusa</name>
    <name type="common">Bark spider</name>
    <name type="synonym">Caerostris bankana</name>
    <dbReference type="NCBI Taxonomy" id="172846"/>
    <lineage>
        <taxon>Eukaryota</taxon>
        <taxon>Metazoa</taxon>
        <taxon>Ecdysozoa</taxon>
        <taxon>Arthropoda</taxon>
        <taxon>Chelicerata</taxon>
        <taxon>Arachnida</taxon>
        <taxon>Araneae</taxon>
        <taxon>Araneomorphae</taxon>
        <taxon>Entelegynae</taxon>
        <taxon>Araneoidea</taxon>
        <taxon>Araneidae</taxon>
        <taxon>Caerostris</taxon>
    </lineage>
</organism>
<protein>
    <submittedName>
        <fullName evidence="1">Uncharacterized protein</fullName>
    </submittedName>
</protein>
<gene>
    <name evidence="1" type="ORF">CEXT_23131</name>
</gene>
<accession>A0AAV4WF95</accession>